<dbReference type="EMBL" id="FNAG01000001">
    <property type="protein sequence ID" value="SDD07930.1"/>
    <property type="molecule type" value="Genomic_DNA"/>
</dbReference>
<dbReference type="AlphaFoldDB" id="A0A1G6RTB7"/>
<sequence>MNLRRSLALHGFESNTDYGFALDCMFAAKIDHVRCLHVDGSAGRRKTAFANALGAALEYPHVLYHDFSQAEPAPVLLPVQLEDGSLAPPEAPLRAFERCITEACAFSESERSLLIFDQLQAAPFAEQLKLTDFLRSGEWTSAAGSVLAHRGRLLVALISDGPLYHSLARLSYRVWTDAERAHLDYRPEDHGLGPEALSLFAALSALFDQLCISPTPGEFERLLADLLQRVFGLDALRQALFGHVEGLERERLHAEPITPALQTVQEALDAWRGVDHIEL</sequence>
<evidence type="ECO:0008006" key="3">
    <source>
        <dbReference type="Google" id="ProtNLM"/>
    </source>
</evidence>
<gene>
    <name evidence="1" type="ORF">SAMN04488509_10192</name>
</gene>
<evidence type="ECO:0000313" key="1">
    <source>
        <dbReference type="EMBL" id="SDD07930.1"/>
    </source>
</evidence>
<name>A0A1G6RTB7_9GAMM</name>
<accession>A0A1G6RTB7</accession>
<dbReference type="Proteomes" id="UP000199603">
    <property type="component" value="Unassembled WGS sequence"/>
</dbReference>
<dbReference type="OrthoDB" id="5780201at2"/>
<reference evidence="1 2" key="1">
    <citation type="submission" date="2016-10" db="EMBL/GenBank/DDBJ databases">
        <authorList>
            <person name="de Groot N.N."/>
        </authorList>
    </citation>
    <scope>NUCLEOTIDE SEQUENCE [LARGE SCALE GENOMIC DNA]</scope>
    <source>
        <strain evidence="1 2">DSM 16957</strain>
    </source>
</reference>
<protein>
    <recommendedName>
        <fullName evidence="3">AAA domain-containing protein</fullName>
    </recommendedName>
</protein>
<proteinExistence type="predicted"/>
<evidence type="ECO:0000313" key="2">
    <source>
        <dbReference type="Proteomes" id="UP000199603"/>
    </source>
</evidence>
<keyword evidence="2" id="KW-1185">Reference proteome</keyword>
<organism evidence="1 2">
    <name type="scientific">Aquimonas voraii</name>
    <dbReference type="NCBI Taxonomy" id="265719"/>
    <lineage>
        <taxon>Bacteria</taxon>
        <taxon>Pseudomonadati</taxon>
        <taxon>Pseudomonadota</taxon>
        <taxon>Gammaproteobacteria</taxon>
        <taxon>Lysobacterales</taxon>
        <taxon>Lysobacteraceae</taxon>
        <taxon>Aquimonas</taxon>
    </lineage>
</organism>
<dbReference type="RefSeq" id="WP_091237558.1">
    <property type="nucleotide sequence ID" value="NZ_FNAG01000001.1"/>
</dbReference>